<dbReference type="GO" id="GO:0000166">
    <property type="term" value="F:nucleotide binding"/>
    <property type="evidence" value="ECO:0007669"/>
    <property type="project" value="UniProtKB-KW"/>
</dbReference>
<dbReference type="Pfam" id="PF22335">
    <property type="entry name" value="Cas10-Cmr2_palm2"/>
    <property type="match status" value="1"/>
</dbReference>
<protein>
    <submittedName>
        <fullName evidence="5">Type III-B CRISPR-associated protein Cas10/Cmr2</fullName>
    </submittedName>
</protein>
<keyword evidence="6" id="KW-1185">Reference proteome</keyword>
<dbReference type="GO" id="GO:0051607">
    <property type="term" value="P:defense response to virus"/>
    <property type="evidence" value="ECO:0007669"/>
    <property type="project" value="UniProtKB-KW"/>
</dbReference>
<dbReference type="AlphaFoldDB" id="A0A1C0A8F1"/>
<name>A0A1C0A8F1_9FIRM</name>
<keyword evidence="3" id="KW-0175">Coiled coil</keyword>
<dbReference type="InterPro" id="IPR043128">
    <property type="entry name" value="Rev_trsase/Diguanyl_cyclase"/>
</dbReference>
<dbReference type="NCBIfam" id="TIGR02577">
    <property type="entry name" value="cas_TM1794_Cmr2"/>
    <property type="match status" value="1"/>
</dbReference>
<dbReference type="InterPro" id="IPR000160">
    <property type="entry name" value="GGDEF_dom"/>
</dbReference>
<comment type="caution">
    <text evidence="5">The sequence shown here is derived from an EMBL/GenBank/DDBJ whole genome shotgun (WGS) entry which is preliminary data.</text>
</comment>
<reference evidence="6" key="1">
    <citation type="submission" date="2016-07" db="EMBL/GenBank/DDBJ databases">
        <authorList>
            <person name="Florea S."/>
            <person name="Webb J.S."/>
            <person name="Jaromczyk J."/>
            <person name="Schardl C.L."/>
        </authorList>
    </citation>
    <scope>NUCLEOTIDE SEQUENCE [LARGE SCALE GENOMIC DNA]</scope>
    <source>
        <strain evidence="6">Z6</strain>
    </source>
</reference>
<dbReference type="Gene3D" id="3.30.70.270">
    <property type="match status" value="1"/>
</dbReference>
<evidence type="ECO:0000256" key="2">
    <source>
        <dbReference type="ARBA" id="ARBA00023118"/>
    </source>
</evidence>
<gene>
    <name evidence="5" type="ORF">U472_10885</name>
</gene>
<feature type="coiled-coil region" evidence="3">
    <location>
        <begin position="553"/>
        <end position="580"/>
    </location>
</feature>
<proteinExistence type="predicted"/>
<sequence>MRYILGANIKSVQDYIIKSRKTKDLSNSSKIISDMMKNLIKKLDENTEDLEMIYPRIKIKDDRDTDYSNYAILTFKAEKADKLINEIEENAYKQMSNEYKKRIVDLLRKGYIQCIKTFQQDVETFFKNHFKVNIAMKNLEDYKKDYSEIKNTINNMKNTYEFEQLQVLEGLLNNPSKDRAGLEKCSICGEYTIRYSRDKEMVDKLQYTNLVKEEGHLLKKDESLCDICFYKRVKDNENDVPSTYNIATTIYIQEMEEKDREEIEGLLEDLDGKIKDEIIDGRYYYLENLHTLKEVLEDEKIQAEEKQEVINNIDKLSEILQNKKAEGVVPPRQYALIQLDIDNLGDWMSGNYFETGGLKEKQQELSELIIDFSKRIKEYFNDDFKGHVVYAGGDDFLAFLPVEYIFKAVAEVRDIFKELKSNNNQFDKLTYSICVTLAEVKIPLSLVIKRTREALELVKKRYDDIAHSKDGIVFNNMINVNKIVRCYLKNNNFDKFSLFYYFLKDSLEDKGNSVAFMRNIEQEFNSFDFVKLTIDEIEMLQRVFKAESSRLIKRSLNNLNKEVEKEKEGEQKVKTEILNEIIDNNYLFFSKQITEISSNHHNIDYENYINILNTIDKLLKYNLHKKEEDNAISTAKSS</sequence>
<evidence type="ECO:0000259" key="4">
    <source>
        <dbReference type="PROSITE" id="PS50887"/>
    </source>
</evidence>
<dbReference type="InterPro" id="IPR038242">
    <property type="entry name" value="Cmr2_N"/>
</dbReference>
<organism evidence="5 6">
    <name type="scientific">Orenia metallireducens</name>
    <dbReference type="NCBI Taxonomy" id="1413210"/>
    <lineage>
        <taxon>Bacteria</taxon>
        <taxon>Bacillati</taxon>
        <taxon>Bacillota</taxon>
        <taxon>Clostridia</taxon>
        <taxon>Halanaerobiales</taxon>
        <taxon>Halobacteroidaceae</taxon>
        <taxon>Orenia</taxon>
    </lineage>
</organism>
<evidence type="ECO:0000256" key="1">
    <source>
        <dbReference type="ARBA" id="ARBA00022741"/>
    </source>
</evidence>
<dbReference type="PROSITE" id="PS50887">
    <property type="entry name" value="GGDEF"/>
    <property type="match status" value="1"/>
</dbReference>
<reference evidence="5 6" key="2">
    <citation type="submission" date="2016-08" db="EMBL/GenBank/DDBJ databases">
        <title>Orenia metallireducens sp. nov. strain Z6, a Novel Metal-reducing Firmicute from the Deep Subsurface.</title>
        <authorList>
            <person name="Maxim B.I."/>
            <person name="Kenneth K."/>
            <person name="Flynn T.M."/>
            <person name="Oloughlin E.J."/>
            <person name="Locke R.A."/>
            <person name="Weber J.R."/>
            <person name="Egan S.M."/>
            <person name="Mackie R.I."/>
            <person name="Cann I.K."/>
        </authorList>
    </citation>
    <scope>NUCLEOTIDE SEQUENCE [LARGE SCALE GENOMIC DNA]</scope>
    <source>
        <strain evidence="5 6">Z6</strain>
    </source>
</reference>
<evidence type="ECO:0000313" key="5">
    <source>
        <dbReference type="EMBL" id="OCL26494.1"/>
    </source>
</evidence>
<dbReference type="InterPro" id="IPR054767">
    <property type="entry name" value="Cas10-Cmr2_palm2"/>
</dbReference>
<dbReference type="Pfam" id="PF12469">
    <property type="entry name" value="Cmr2_N"/>
    <property type="match status" value="1"/>
</dbReference>
<keyword evidence="1" id="KW-0547">Nucleotide-binding</keyword>
<dbReference type="EMBL" id="LWDV01000009">
    <property type="protein sequence ID" value="OCL26494.1"/>
    <property type="molecule type" value="Genomic_DNA"/>
</dbReference>
<dbReference type="InterPro" id="IPR013407">
    <property type="entry name" value="CRISPR-assoc_prot_Cmr2"/>
</dbReference>
<evidence type="ECO:0000256" key="3">
    <source>
        <dbReference type="SAM" id="Coils"/>
    </source>
</evidence>
<dbReference type="Gene3D" id="3.30.70.2220">
    <property type="entry name" value="CRISPR-Cas system, Cmr2 subunit, D1 domain, cysteine cluster"/>
    <property type="match status" value="1"/>
</dbReference>
<dbReference type="Proteomes" id="UP000093514">
    <property type="component" value="Unassembled WGS sequence"/>
</dbReference>
<dbReference type="InterPro" id="IPR024615">
    <property type="entry name" value="CRISPR-assoc_Cmr2_N"/>
</dbReference>
<feature type="coiled-coil region" evidence="3">
    <location>
        <begin position="132"/>
        <end position="166"/>
    </location>
</feature>
<feature type="domain" description="GGDEF" evidence="4">
    <location>
        <begin position="332"/>
        <end position="477"/>
    </location>
</feature>
<keyword evidence="2" id="KW-0051">Antiviral defense</keyword>
<accession>A0A1C0A8F1</accession>
<evidence type="ECO:0000313" key="6">
    <source>
        <dbReference type="Proteomes" id="UP000093514"/>
    </source>
</evidence>
<feature type="coiled-coil region" evidence="3">
    <location>
        <begin position="286"/>
        <end position="326"/>
    </location>
</feature>